<evidence type="ECO:0000259" key="2">
    <source>
        <dbReference type="Pfam" id="PF20906"/>
    </source>
</evidence>
<keyword evidence="4" id="KW-1185">Reference proteome</keyword>
<dbReference type="Pfam" id="PF20906">
    <property type="entry name" value="S-Me-THD_C"/>
    <property type="match status" value="1"/>
</dbReference>
<dbReference type="InterPro" id="IPR024071">
    <property type="entry name" value="S-Me-THD_C_sf"/>
</dbReference>
<evidence type="ECO:0000313" key="3">
    <source>
        <dbReference type="EMBL" id="SMF60817.1"/>
    </source>
</evidence>
<sequence length="381" mass="40313">MSSFSVGSSDMEAIALGGAFMGTGGGGDPYIGKLMAQAAITEHGPVTVIDVDDIADDALCVPVCMMGAPTVMLEKLPNGQEAHQALQKLEAYLGRRADVLVCIEAGGLNSTIPFAVAAATGLPLVDGDGMGRAFPELQMVSFTMFDIPATPMVIADEKGNSSVINAISNRWTERLARCQTVEMGGAALVALYPTSGAQLKRSLLRRTVSLLKEIGETIACERKANRNPVDTLTSRLNGKKLFTGRVVDINRQTVGGFARGRATFKGMDASAGKTFTVDFQNEFLIASDETGALLATTPDLICALDADGGLPVTTEQLRYGLAVAVLGIPCREIWATGAGIDLVGPRYFGYEHDYLPVAHLHSQDYGKRGVSELPHEQGCDV</sequence>
<feature type="domain" description="S-Me-THD-like C-terminal" evidence="2">
    <location>
        <begin position="168"/>
        <end position="357"/>
    </location>
</feature>
<name>A0A1X7FY37_9HYPH</name>
<feature type="domain" description="S-Me-THD N-terminal" evidence="1">
    <location>
        <begin position="10"/>
        <end position="165"/>
    </location>
</feature>
<evidence type="ECO:0000259" key="1">
    <source>
        <dbReference type="Pfam" id="PF06032"/>
    </source>
</evidence>
<dbReference type="SUPFAM" id="SSF160991">
    <property type="entry name" value="CV3147-like"/>
    <property type="match status" value="1"/>
</dbReference>
<evidence type="ECO:0000313" key="4">
    <source>
        <dbReference type="Proteomes" id="UP000192903"/>
    </source>
</evidence>
<dbReference type="STRING" id="464029.SAMN02982989_1120"/>
<dbReference type="OrthoDB" id="7441206at2"/>
<organism evidence="3 4">
    <name type="scientific">Xaviernesmea oryzae</name>
    <dbReference type="NCBI Taxonomy" id="464029"/>
    <lineage>
        <taxon>Bacteria</taxon>
        <taxon>Pseudomonadati</taxon>
        <taxon>Pseudomonadota</taxon>
        <taxon>Alphaproteobacteria</taxon>
        <taxon>Hyphomicrobiales</taxon>
        <taxon>Rhizobiaceae</taxon>
        <taxon>Rhizobium/Agrobacterium group</taxon>
        <taxon>Xaviernesmea</taxon>
    </lineage>
</organism>
<dbReference type="RefSeq" id="WP_085423977.1">
    <property type="nucleotide sequence ID" value="NZ_FXAF01000008.1"/>
</dbReference>
<evidence type="ECO:0008006" key="5">
    <source>
        <dbReference type="Google" id="ProtNLM"/>
    </source>
</evidence>
<dbReference type="Pfam" id="PF06032">
    <property type="entry name" value="S-Me-THD_N"/>
    <property type="match status" value="1"/>
</dbReference>
<dbReference type="EMBL" id="FXAF01000008">
    <property type="protein sequence ID" value="SMF60817.1"/>
    <property type="molecule type" value="Genomic_DNA"/>
</dbReference>
<dbReference type="InterPro" id="IPR010318">
    <property type="entry name" value="S-Me-THD_N"/>
</dbReference>
<reference evidence="4" key="1">
    <citation type="submission" date="2017-04" db="EMBL/GenBank/DDBJ databases">
        <authorList>
            <person name="Varghese N."/>
            <person name="Submissions S."/>
        </authorList>
    </citation>
    <scope>NUCLEOTIDE SEQUENCE [LARGE SCALE GENOMIC DNA]</scope>
    <source>
        <strain evidence="4">B4P</strain>
    </source>
</reference>
<gene>
    <name evidence="3" type="ORF">SAMN02982989_1120</name>
</gene>
<proteinExistence type="predicted"/>
<dbReference type="Proteomes" id="UP000192903">
    <property type="component" value="Unassembled WGS sequence"/>
</dbReference>
<protein>
    <recommendedName>
        <fullName evidence="5">DUF917 domain-containing protein</fullName>
    </recommendedName>
</protein>
<dbReference type="Gene3D" id="2.40.390.10">
    <property type="entry name" value="CV3147-like"/>
    <property type="match status" value="1"/>
</dbReference>
<dbReference type="InterPro" id="IPR048350">
    <property type="entry name" value="S-Me-THD-like_C"/>
</dbReference>
<accession>A0A1X7FY37</accession>
<dbReference type="Gene3D" id="3.40.1610.10">
    <property type="entry name" value="CV3147-like domain"/>
    <property type="match status" value="1"/>
</dbReference>
<dbReference type="AlphaFoldDB" id="A0A1X7FY37"/>
<dbReference type="InterPro" id="IPR027479">
    <property type="entry name" value="S-Me-THD_N_sf"/>
</dbReference>